<proteinExistence type="predicted"/>
<keyword evidence="2" id="KW-1185">Reference proteome</keyword>
<dbReference type="EMBL" id="MU273721">
    <property type="protein sequence ID" value="KAI0028812.1"/>
    <property type="molecule type" value="Genomic_DNA"/>
</dbReference>
<comment type="caution">
    <text evidence="1">The sequence shown here is derived from an EMBL/GenBank/DDBJ whole genome shotgun (WGS) entry which is preliminary data.</text>
</comment>
<sequence length="336" mass="37041">MAVIPLVPSVLAAIVLETLFYGVYIVVFSFSVRTIVFDRHRTGPKLHSLRSIPNLIGLAMFASITARWVIDVSRLFDAFVYNSMGSPVQFYSVAAEKGNVAKTFLYVSQAIMGDFMLVYRLYYVYNRSWLVCALPSTTTLAAFIGGFGGAARFSIANGGASLYEPVYARWIVPGYTLSATTNIYCSTLLGWRIYHTLSILRDKRFGRRVSVAHIVEIIIQSAVIYTQVPFLVTCYLAQSNLFFPIWDLTSPTIGLVFCLIIVRVRLSPAAVTTIGVGTSVAPSHQMNPISFLPRDVTTTTGDNELERGNTVTDFSIAKGSEPVSSEHSFVRGDHVV</sequence>
<evidence type="ECO:0000313" key="1">
    <source>
        <dbReference type="EMBL" id="KAI0028812.1"/>
    </source>
</evidence>
<organism evidence="1 2">
    <name type="scientific">Vararia minispora EC-137</name>
    <dbReference type="NCBI Taxonomy" id="1314806"/>
    <lineage>
        <taxon>Eukaryota</taxon>
        <taxon>Fungi</taxon>
        <taxon>Dikarya</taxon>
        <taxon>Basidiomycota</taxon>
        <taxon>Agaricomycotina</taxon>
        <taxon>Agaricomycetes</taxon>
        <taxon>Russulales</taxon>
        <taxon>Lachnocladiaceae</taxon>
        <taxon>Vararia</taxon>
    </lineage>
</organism>
<name>A0ACB8QAP5_9AGAM</name>
<evidence type="ECO:0000313" key="2">
    <source>
        <dbReference type="Proteomes" id="UP000814128"/>
    </source>
</evidence>
<dbReference type="Proteomes" id="UP000814128">
    <property type="component" value="Unassembled WGS sequence"/>
</dbReference>
<gene>
    <name evidence="1" type="ORF">K488DRAFT_89375</name>
</gene>
<protein>
    <submittedName>
        <fullName evidence="1">Uncharacterized protein</fullName>
    </submittedName>
</protein>
<accession>A0ACB8QAP5</accession>
<reference evidence="1" key="2">
    <citation type="journal article" date="2022" name="New Phytol.">
        <title>Evolutionary transition to the ectomycorrhizal habit in the genomes of a hyperdiverse lineage of mushroom-forming fungi.</title>
        <authorList>
            <person name="Looney B."/>
            <person name="Miyauchi S."/>
            <person name="Morin E."/>
            <person name="Drula E."/>
            <person name="Courty P.E."/>
            <person name="Kohler A."/>
            <person name="Kuo A."/>
            <person name="LaButti K."/>
            <person name="Pangilinan J."/>
            <person name="Lipzen A."/>
            <person name="Riley R."/>
            <person name="Andreopoulos W."/>
            <person name="He G."/>
            <person name="Johnson J."/>
            <person name="Nolan M."/>
            <person name="Tritt A."/>
            <person name="Barry K.W."/>
            <person name="Grigoriev I.V."/>
            <person name="Nagy L.G."/>
            <person name="Hibbett D."/>
            <person name="Henrissat B."/>
            <person name="Matheny P.B."/>
            <person name="Labbe J."/>
            <person name="Martin F.M."/>
        </authorList>
    </citation>
    <scope>NUCLEOTIDE SEQUENCE</scope>
    <source>
        <strain evidence="1">EC-137</strain>
    </source>
</reference>
<reference evidence="1" key="1">
    <citation type="submission" date="2021-02" db="EMBL/GenBank/DDBJ databases">
        <authorList>
            <consortium name="DOE Joint Genome Institute"/>
            <person name="Ahrendt S."/>
            <person name="Looney B.P."/>
            <person name="Miyauchi S."/>
            <person name="Morin E."/>
            <person name="Drula E."/>
            <person name="Courty P.E."/>
            <person name="Chicoki N."/>
            <person name="Fauchery L."/>
            <person name="Kohler A."/>
            <person name="Kuo A."/>
            <person name="Labutti K."/>
            <person name="Pangilinan J."/>
            <person name="Lipzen A."/>
            <person name="Riley R."/>
            <person name="Andreopoulos W."/>
            <person name="He G."/>
            <person name="Johnson J."/>
            <person name="Barry K.W."/>
            <person name="Grigoriev I.V."/>
            <person name="Nagy L."/>
            <person name="Hibbett D."/>
            <person name="Henrissat B."/>
            <person name="Matheny P.B."/>
            <person name="Labbe J."/>
            <person name="Martin F."/>
        </authorList>
    </citation>
    <scope>NUCLEOTIDE SEQUENCE</scope>
    <source>
        <strain evidence="1">EC-137</strain>
    </source>
</reference>